<dbReference type="RefSeq" id="WP_182846333.1">
    <property type="nucleotide sequence ID" value="NZ_BAAALP010000062.1"/>
</dbReference>
<gene>
    <name evidence="1" type="ORF">HNR61_005892</name>
</gene>
<evidence type="ECO:0000313" key="1">
    <source>
        <dbReference type="EMBL" id="MBA8954238.1"/>
    </source>
</evidence>
<name>A0A7W3QPI9_ACTNM</name>
<dbReference type="AlphaFoldDB" id="A0A7W3QPI9"/>
<dbReference type="EMBL" id="JACJIA010000008">
    <property type="protein sequence ID" value="MBA8954238.1"/>
    <property type="molecule type" value="Genomic_DNA"/>
</dbReference>
<keyword evidence="2" id="KW-1185">Reference proteome</keyword>
<sequence>MSAPAPDIIGDALLRAFAERGMAATLPQPDTLRLTLPDGTATTRDIAEWRRYAGRNSRADLPGIAAQYAEQTATMFARSATHSDTRNLLDGERLRLRLYPDEALTPEMRSALVTRPLAPGLLETVVVDYPDSLMPLNRGELDGVTEEAAFGAALEASLDREEHYSRTDDIQGVPIMHVGGTHRYVGSHVHVLSRYVDPAAARYGALVAFPIPEYVVVHVIGPVHLFAAFETMHELVERHFQAGEKAITPRLYWWRPGPYEQLPERQALHSGQVPALVPVGLKVDHQEKSIQPTTAETDQLIELWLRDNPM</sequence>
<dbReference type="Proteomes" id="UP000572680">
    <property type="component" value="Unassembled WGS sequence"/>
</dbReference>
<evidence type="ECO:0000313" key="2">
    <source>
        <dbReference type="Proteomes" id="UP000572680"/>
    </source>
</evidence>
<accession>A0A7W3QPI9</accession>
<comment type="caution">
    <text evidence="1">The sequence shown here is derived from an EMBL/GenBank/DDBJ whole genome shotgun (WGS) entry which is preliminary data.</text>
</comment>
<organism evidence="1 2">
    <name type="scientific">Actinomadura namibiensis</name>
    <dbReference type="NCBI Taxonomy" id="182080"/>
    <lineage>
        <taxon>Bacteria</taxon>
        <taxon>Bacillati</taxon>
        <taxon>Actinomycetota</taxon>
        <taxon>Actinomycetes</taxon>
        <taxon>Streptosporangiales</taxon>
        <taxon>Thermomonosporaceae</taxon>
        <taxon>Actinomadura</taxon>
    </lineage>
</organism>
<reference evidence="1 2" key="1">
    <citation type="submission" date="2020-08" db="EMBL/GenBank/DDBJ databases">
        <title>Genomic Encyclopedia of Type Strains, Phase IV (KMG-IV): sequencing the most valuable type-strain genomes for metagenomic binning, comparative biology and taxonomic classification.</title>
        <authorList>
            <person name="Goeker M."/>
        </authorList>
    </citation>
    <scope>NUCLEOTIDE SEQUENCE [LARGE SCALE GENOMIC DNA]</scope>
    <source>
        <strain evidence="1 2">DSM 44197</strain>
    </source>
</reference>
<protein>
    <submittedName>
        <fullName evidence="1">Uncharacterized protein</fullName>
    </submittedName>
</protein>
<proteinExistence type="predicted"/>